<keyword evidence="2" id="KW-0560">Oxidoreductase</keyword>
<protein>
    <submittedName>
        <fullName evidence="3">Short-chain dehydrogenase</fullName>
    </submittedName>
</protein>
<evidence type="ECO:0000256" key="2">
    <source>
        <dbReference type="ARBA" id="ARBA00023002"/>
    </source>
</evidence>
<dbReference type="PANTHER" id="PTHR24320:SF148">
    <property type="entry name" value="NAD(P)-BINDING ROSSMANN-FOLD SUPERFAMILY PROTEIN"/>
    <property type="match status" value="1"/>
</dbReference>
<dbReference type="GO" id="GO:0016491">
    <property type="term" value="F:oxidoreductase activity"/>
    <property type="evidence" value="ECO:0007669"/>
    <property type="project" value="UniProtKB-KW"/>
</dbReference>
<dbReference type="PRINTS" id="PR00081">
    <property type="entry name" value="GDHRDH"/>
</dbReference>
<dbReference type="EMBL" id="CP016808">
    <property type="protein sequence ID" value="ANY65767.1"/>
    <property type="molecule type" value="Genomic_DNA"/>
</dbReference>
<dbReference type="NCBIfam" id="NF004513">
    <property type="entry name" value="PRK05854.1"/>
    <property type="match status" value="1"/>
</dbReference>
<dbReference type="PANTHER" id="PTHR24320">
    <property type="entry name" value="RETINOL DEHYDROGENASE"/>
    <property type="match status" value="1"/>
</dbReference>
<sequence length="306" mass="32945">MSVVWTKDNITDVSDQVVIITGANSGLGFETAAALAERKAKVILAVRNMEKGSVAAGKIKSVYPDAHVTTMQLDLGDLNSIRAFATDFMNQYDSLSILINNAGIMIPPHRLTKDGFESQLGGNHLGHFALTGLLLPKLIATPNSRVVTVSSIAAHNAAIHFDNLDGSKGYSAIKFYGQSKLANLMFAKELQNKFRSNHIDAVSVACHPGISNTNLFSFGSGKRANTFMRMLTGLLSQPAHMGALPTLYAATEPSIKGGEYIGPDGRGGRKGYPKSDEIINKLYAADISNRLWHISESLTGVSYKFN</sequence>
<dbReference type="SUPFAM" id="SSF51735">
    <property type="entry name" value="NAD(P)-binding Rossmann-fold domains"/>
    <property type="match status" value="1"/>
</dbReference>
<accession>A0A1B2DDH4</accession>
<reference evidence="3" key="1">
    <citation type="submission" date="2016-08" db="EMBL/GenBank/DDBJ databases">
        <title>Complete Genome Seqeunce of Paenibacillus sp. BIHB 4019 from tea rhizoplane.</title>
        <authorList>
            <person name="Thakur R."/>
            <person name="Swarnkar M.K."/>
            <person name="Gulati A."/>
        </authorList>
    </citation>
    <scope>NUCLEOTIDE SEQUENCE [LARGE SCALE GENOMIC DNA]</scope>
    <source>
        <strain evidence="3">BIHB4019</strain>
    </source>
</reference>
<evidence type="ECO:0000256" key="1">
    <source>
        <dbReference type="ARBA" id="ARBA00006484"/>
    </source>
</evidence>
<dbReference type="InterPro" id="IPR036291">
    <property type="entry name" value="NAD(P)-bd_dom_sf"/>
</dbReference>
<dbReference type="CDD" id="cd05327">
    <property type="entry name" value="retinol-DH_like_SDR_c_like"/>
    <property type="match status" value="1"/>
</dbReference>
<dbReference type="NCBIfam" id="NF004846">
    <property type="entry name" value="PRK06197.1"/>
    <property type="match status" value="1"/>
</dbReference>
<organism evidence="3">
    <name type="scientific">Paenibacillus sp. BIHB 4019</name>
    <dbReference type="NCBI Taxonomy" id="1870819"/>
    <lineage>
        <taxon>Bacteria</taxon>
        <taxon>Bacillati</taxon>
        <taxon>Bacillota</taxon>
        <taxon>Bacilli</taxon>
        <taxon>Bacillales</taxon>
        <taxon>Paenibacillaceae</taxon>
        <taxon>Paenibacillus</taxon>
    </lineage>
</organism>
<dbReference type="InterPro" id="IPR002347">
    <property type="entry name" value="SDR_fam"/>
</dbReference>
<dbReference type="Gene3D" id="3.40.50.720">
    <property type="entry name" value="NAD(P)-binding Rossmann-like Domain"/>
    <property type="match status" value="1"/>
</dbReference>
<evidence type="ECO:0000313" key="3">
    <source>
        <dbReference type="EMBL" id="ANY65767.1"/>
    </source>
</evidence>
<gene>
    <name evidence="3" type="ORF">BBD42_04265</name>
</gene>
<proteinExistence type="inferred from homology"/>
<dbReference type="AlphaFoldDB" id="A0A1B2DDH4"/>
<comment type="similarity">
    <text evidence="1">Belongs to the short-chain dehydrogenases/reductases (SDR) family.</text>
</comment>
<dbReference type="RefSeq" id="WP_099517151.1">
    <property type="nucleotide sequence ID" value="NZ_CP016808.1"/>
</dbReference>
<name>A0A1B2DDH4_9BACL</name>
<dbReference type="Pfam" id="PF00106">
    <property type="entry name" value="adh_short"/>
    <property type="match status" value="1"/>
</dbReference>